<keyword evidence="2" id="KW-1185">Reference proteome</keyword>
<protein>
    <submittedName>
        <fullName evidence="1">Uncharacterized protein</fullName>
    </submittedName>
</protein>
<sequence length="230" mass="25371">MKRSTLTILVVTLAAALVAGGYTFYRKFTPTERALDELRDMPLVGVALDDHPELEDRFRQALREEQSNPTTSGPSRALLVVGEMRRDVIAPVLRHADDASVVAAMAARVTLVHYLQKADPPACREFSMGGISRPDKLDAEAQRLFKDVLVAMEAAYRSGRSGKPQAMPTSQQMGDMMREAGFTKTDFDRLNNFASLSNEVSCEMELKVDAAPPLLPPDKRGAFSRFVVAR</sequence>
<reference evidence="2" key="1">
    <citation type="submission" date="2017-02" db="EMBL/GenBank/DDBJ databases">
        <authorList>
            <person name="Varghese N."/>
            <person name="Submissions S."/>
        </authorList>
    </citation>
    <scope>NUCLEOTIDE SEQUENCE [LARGE SCALE GENOMIC DNA]</scope>
    <source>
        <strain evidence="2">ATCC 27094</strain>
    </source>
</reference>
<dbReference type="STRING" id="225324.SAMN02745126_05997"/>
<evidence type="ECO:0000313" key="1">
    <source>
        <dbReference type="EMBL" id="SKA38038.1"/>
    </source>
</evidence>
<gene>
    <name evidence="1" type="ORF">SAMN02745126_05997</name>
</gene>
<proteinExistence type="predicted"/>
<evidence type="ECO:0000313" key="2">
    <source>
        <dbReference type="Proteomes" id="UP000190092"/>
    </source>
</evidence>
<dbReference type="AlphaFoldDB" id="A0A1T4TCZ8"/>
<dbReference type="OrthoDB" id="7375918at2"/>
<name>A0A1T4TCZ8_9HYPH</name>
<accession>A0A1T4TCZ8</accession>
<dbReference type="RefSeq" id="WP_085937736.1">
    <property type="nucleotide sequence ID" value="NZ_FUWJ01000015.1"/>
</dbReference>
<dbReference type="EMBL" id="FUWJ01000015">
    <property type="protein sequence ID" value="SKA38038.1"/>
    <property type="molecule type" value="Genomic_DNA"/>
</dbReference>
<organism evidence="1 2">
    <name type="scientific">Enhydrobacter aerosaccus</name>
    <dbReference type="NCBI Taxonomy" id="225324"/>
    <lineage>
        <taxon>Bacteria</taxon>
        <taxon>Pseudomonadati</taxon>
        <taxon>Pseudomonadota</taxon>
        <taxon>Alphaproteobacteria</taxon>
        <taxon>Hyphomicrobiales</taxon>
        <taxon>Enhydrobacter</taxon>
    </lineage>
</organism>
<dbReference type="Proteomes" id="UP000190092">
    <property type="component" value="Unassembled WGS sequence"/>
</dbReference>